<accession>A0A644VDN9</accession>
<evidence type="ECO:0000256" key="1">
    <source>
        <dbReference type="SAM" id="Phobius"/>
    </source>
</evidence>
<protein>
    <submittedName>
        <fullName evidence="2">Uncharacterized protein</fullName>
    </submittedName>
</protein>
<dbReference type="EMBL" id="VSSQ01000280">
    <property type="protein sequence ID" value="MPL89456.1"/>
    <property type="molecule type" value="Genomic_DNA"/>
</dbReference>
<evidence type="ECO:0000313" key="2">
    <source>
        <dbReference type="EMBL" id="MPL89456.1"/>
    </source>
</evidence>
<keyword evidence="1" id="KW-1133">Transmembrane helix</keyword>
<proteinExistence type="predicted"/>
<comment type="caution">
    <text evidence="2">The sequence shown here is derived from an EMBL/GenBank/DDBJ whole genome shotgun (WGS) entry which is preliminary data.</text>
</comment>
<sequence length="168" mass="19196">MKREDYKEIEMLIEKYFNAETSLEEESRIKDYYRATPHAEIPEAIRSYSEMFGFFESEKSYIDVPVMRSHSFYTPMLRWGTVAAAALLLVGFFLFNTGGDNSFRLIIDGESVKNSQMAVDVANNRLDKVNSLMQQLNKANSTLNSVAKVERALSPMEKVNSALTQNKQ</sequence>
<dbReference type="AlphaFoldDB" id="A0A644VDN9"/>
<keyword evidence="1" id="KW-0472">Membrane</keyword>
<gene>
    <name evidence="2" type="ORF">SDC9_35492</name>
</gene>
<name>A0A644VDN9_9ZZZZ</name>
<organism evidence="2">
    <name type="scientific">bioreactor metagenome</name>
    <dbReference type="NCBI Taxonomy" id="1076179"/>
    <lineage>
        <taxon>unclassified sequences</taxon>
        <taxon>metagenomes</taxon>
        <taxon>ecological metagenomes</taxon>
    </lineage>
</organism>
<reference evidence="2" key="1">
    <citation type="submission" date="2019-08" db="EMBL/GenBank/DDBJ databases">
        <authorList>
            <person name="Kucharzyk K."/>
            <person name="Murdoch R.W."/>
            <person name="Higgins S."/>
            <person name="Loffler F."/>
        </authorList>
    </citation>
    <scope>NUCLEOTIDE SEQUENCE</scope>
</reference>
<keyword evidence="1" id="KW-0812">Transmembrane</keyword>
<feature type="transmembrane region" description="Helical" evidence="1">
    <location>
        <begin position="76"/>
        <end position="95"/>
    </location>
</feature>